<evidence type="ECO:0000313" key="3">
    <source>
        <dbReference type="EMBL" id="XBS69188.1"/>
    </source>
</evidence>
<organism evidence="3">
    <name type="scientific">Acerihabitans sp. KWT182</name>
    <dbReference type="NCBI Taxonomy" id="3157919"/>
    <lineage>
        <taxon>Bacteria</taxon>
        <taxon>Pseudomonadati</taxon>
        <taxon>Pseudomonadota</taxon>
        <taxon>Gammaproteobacteria</taxon>
        <taxon>Enterobacterales</taxon>
        <taxon>Pectobacteriaceae</taxon>
        <taxon>Acerihabitans</taxon>
    </lineage>
</organism>
<gene>
    <name evidence="3" type="ORF">ABK905_22415</name>
</gene>
<dbReference type="Pfam" id="PF04909">
    <property type="entry name" value="Amidohydro_2"/>
    <property type="match status" value="1"/>
</dbReference>
<dbReference type="EMBL" id="CP157947">
    <property type="protein sequence ID" value="XBS69188.1"/>
    <property type="molecule type" value="Genomic_DNA"/>
</dbReference>
<dbReference type="InterPro" id="IPR052350">
    <property type="entry name" value="Metallo-dep_Lactonases"/>
</dbReference>
<dbReference type="Gene3D" id="3.20.20.140">
    <property type="entry name" value="Metal-dependent hydrolases"/>
    <property type="match status" value="1"/>
</dbReference>
<sequence length="300" mass="33945">MRTIARVDCHHHLWDVERFDYPWLKPGADRPRAIFPDLTDIAGNYRITDYLADARGANIVKSVHVDGGYVPTDPVGETRYLQSVADRHGFPHGIVARAALNAADIQPILERQCRFGNIRGVRHILNWHADAGKRFTDRKDWMHDPAWLKGFALLARYGLSFDMQIYPAQMTEAALLARRFPDVPIILNHAGMPLPGEPEDARMWREGMRRLAACANVSVKISGLGMTIPQWTAALIRPWVLETIDLFTPQRAMFASNFPVDKLYGGFTDLYAAYDEITAGFSDDEALAMFYANAVRVYRL</sequence>
<dbReference type="GO" id="GO:0016787">
    <property type="term" value="F:hydrolase activity"/>
    <property type="evidence" value="ECO:0007669"/>
    <property type="project" value="InterPro"/>
</dbReference>
<proteinExistence type="inferred from homology"/>
<evidence type="ECO:0000259" key="2">
    <source>
        <dbReference type="Pfam" id="PF04909"/>
    </source>
</evidence>
<dbReference type="SUPFAM" id="SSF51556">
    <property type="entry name" value="Metallo-dependent hydrolases"/>
    <property type="match status" value="1"/>
</dbReference>
<comment type="similarity">
    <text evidence="1">Belongs to the metallo-dependent hydrolases superfamily.</text>
</comment>
<reference evidence="3" key="1">
    <citation type="submission" date="2024-06" db="EMBL/GenBank/DDBJ databases">
        <authorList>
            <person name="Coelho C."/>
            <person name="Bento M."/>
            <person name="Garcia E."/>
            <person name="Camelo A."/>
            <person name="Brandao I."/>
            <person name="Espirito Santo C."/>
            <person name="Trovao J."/>
            <person name="Verissimo A."/>
            <person name="Costa J."/>
            <person name="Tiago I."/>
        </authorList>
    </citation>
    <scope>NUCLEOTIDE SEQUENCE</scope>
    <source>
        <strain evidence="3">KWT182</strain>
    </source>
</reference>
<feature type="domain" description="Amidohydrolase-related" evidence="2">
    <location>
        <begin position="7"/>
        <end position="300"/>
    </location>
</feature>
<dbReference type="PANTHER" id="PTHR43569:SF1">
    <property type="entry name" value="BLL3371 PROTEIN"/>
    <property type="match status" value="1"/>
</dbReference>
<dbReference type="PANTHER" id="PTHR43569">
    <property type="entry name" value="AMIDOHYDROLASE"/>
    <property type="match status" value="1"/>
</dbReference>
<protein>
    <submittedName>
        <fullName evidence="3">Amidohydrolase family protein</fullName>
    </submittedName>
</protein>
<dbReference type="InterPro" id="IPR032466">
    <property type="entry name" value="Metal_Hydrolase"/>
</dbReference>
<accession>A0AAU7Q7W6</accession>
<dbReference type="AlphaFoldDB" id="A0AAU7Q7W6"/>
<evidence type="ECO:0000256" key="1">
    <source>
        <dbReference type="ARBA" id="ARBA00038310"/>
    </source>
</evidence>
<dbReference type="InterPro" id="IPR006680">
    <property type="entry name" value="Amidohydro-rel"/>
</dbReference>
<name>A0AAU7Q7W6_9GAMM</name>